<proteinExistence type="inferred from homology"/>
<dbReference type="Pfam" id="PF00140">
    <property type="entry name" value="Sigma70_r1_2"/>
    <property type="match status" value="1"/>
</dbReference>
<dbReference type="InterPro" id="IPR013325">
    <property type="entry name" value="RNA_pol_sigma_r2"/>
</dbReference>
<dbReference type="SUPFAM" id="SSF88946">
    <property type="entry name" value="Sigma2 domain of RNA polymerase sigma factors"/>
    <property type="match status" value="1"/>
</dbReference>
<evidence type="ECO:0000313" key="8">
    <source>
        <dbReference type="Proteomes" id="UP000315017"/>
    </source>
</evidence>
<keyword evidence="8" id="KW-1185">Reference proteome</keyword>
<accession>A0A517YLQ7</accession>
<dbReference type="InterPro" id="IPR036388">
    <property type="entry name" value="WH-like_DNA-bd_sf"/>
</dbReference>
<organism evidence="7 8">
    <name type="scientific">Anatilimnocola aggregata</name>
    <dbReference type="NCBI Taxonomy" id="2528021"/>
    <lineage>
        <taxon>Bacteria</taxon>
        <taxon>Pseudomonadati</taxon>
        <taxon>Planctomycetota</taxon>
        <taxon>Planctomycetia</taxon>
        <taxon>Pirellulales</taxon>
        <taxon>Pirellulaceae</taxon>
        <taxon>Anatilimnocola</taxon>
    </lineage>
</organism>
<dbReference type="PANTHER" id="PTHR30603:SF60">
    <property type="entry name" value="RNA POLYMERASE SIGMA FACTOR RPOD"/>
    <property type="match status" value="1"/>
</dbReference>
<keyword evidence="5" id="KW-0804">Transcription</keyword>
<dbReference type="GO" id="GO:0006352">
    <property type="term" value="P:DNA-templated transcription initiation"/>
    <property type="evidence" value="ECO:0007669"/>
    <property type="project" value="InterPro"/>
</dbReference>
<dbReference type="Pfam" id="PF04545">
    <property type="entry name" value="Sigma70_r4"/>
    <property type="match status" value="1"/>
</dbReference>
<dbReference type="Pfam" id="PF04542">
    <property type="entry name" value="Sigma70_r2"/>
    <property type="match status" value="1"/>
</dbReference>
<feature type="domain" description="RNA polymerase sigma-70" evidence="6">
    <location>
        <begin position="518"/>
        <end position="544"/>
    </location>
</feature>
<dbReference type="InterPro" id="IPR000943">
    <property type="entry name" value="RNA_pol_sigma70"/>
</dbReference>
<evidence type="ECO:0000256" key="3">
    <source>
        <dbReference type="ARBA" id="ARBA00023082"/>
    </source>
</evidence>
<dbReference type="EMBL" id="CP036274">
    <property type="protein sequence ID" value="QDU31138.1"/>
    <property type="molecule type" value="Genomic_DNA"/>
</dbReference>
<name>A0A517YLQ7_9BACT</name>
<keyword evidence="4" id="KW-0238">DNA-binding</keyword>
<dbReference type="Proteomes" id="UP000315017">
    <property type="component" value="Chromosome"/>
</dbReference>
<dbReference type="PANTHER" id="PTHR30603">
    <property type="entry name" value="RNA POLYMERASE SIGMA FACTOR RPO"/>
    <property type="match status" value="1"/>
</dbReference>
<dbReference type="InterPro" id="IPR014284">
    <property type="entry name" value="RNA_pol_sigma-70_dom"/>
</dbReference>
<dbReference type="GO" id="GO:0016987">
    <property type="term" value="F:sigma factor activity"/>
    <property type="evidence" value="ECO:0007669"/>
    <property type="project" value="UniProtKB-KW"/>
</dbReference>
<dbReference type="InterPro" id="IPR007627">
    <property type="entry name" value="RNA_pol_sigma70_r2"/>
</dbReference>
<dbReference type="GO" id="GO:0003677">
    <property type="term" value="F:DNA binding"/>
    <property type="evidence" value="ECO:0007669"/>
    <property type="project" value="UniProtKB-KW"/>
</dbReference>
<sequence>MNEHRHGPCFLFPELTAMHDAASLVLEQFSMAKSFRKSLPVSTPAAAKVKGAAKKANGRPSSDDHLGLHDDLDDAAILDEVDELVFVEDEVAYVEADNESVDATDDPVRMYLMQMGQIPLLNRAEEIDAARKIEGTRRRFRHCMLATDYVLQGAVELLERVRDGQLRLDRTIEVSVTNTTEKKRIMKRIWPNLATLKKLLKANNADYRIAISKKQPKKARHQAWINLTRRRNKAVRLIEEMNLRNNRLQPLFDKLAEIQLRMRALRQQVKEARVSGSFCGRPYLEIRKELVHLMRITLETPSTLARRIEQTNRYHANYDAAKRVLSAGNLRLVVSIAKKYRNRGLSFLDLIQEGNTGLMRAVDKFEYARGFKFSTYATWWIRQAITRAIADQSRTIRVPVHMIDTMSKVRIITRQLVQELGREPTAEETALSAGLSVEEARCIIKMARQPLSLDQPVGDHDDSYFGEFLADHREDDPLFEANQVALKGRIEEAMSTLNYREREILRLRYGLTDGYAYTLEEVGKIFCVTRERVRQIETKAVRKLQQPYRARTLQSFVEGVEIPADDLDSVATNGR</sequence>
<dbReference type="AlphaFoldDB" id="A0A517YLQ7"/>
<gene>
    <name evidence="7" type="primary">sigA_4</name>
    <name evidence="7" type="ORF">ETAA8_62910</name>
</gene>
<dbReference type="NCBIfam" id="TIGR02937">
    <property type="entry name" value="sigma70-ECF"/>
    <property type="match status" value="1"/>
</dbReference>
<comment type="similarity">
    <text evidence="1">Belongs to the sigma-70 factor family.</text>
</comment>
<dbReference type="CDD" id="cd06171">
    <property type="entry name" value="Sigma70_r4"/>
    <property type="match status" value="1"/>
</dbReference>
<evidence type="ECO:0000256" key="1">
    <source>
        <dbReference type="ARBA" id="ARBA00007788"/>
    </source>
</evidence>
<evidence type="ECO:0000256" key="2">
    <source>
        <dbReference type="ARBA" id="ARBA00023015"/>
    </source>
</evidence>
<reference evidence="7 8" key="1">
    <citation type="submission" date="2019-02" db="EMBL/GenBank/DDBJ databases">
        <title>Deep-cultivation of Planctomycetes and their phenomic and genomic characterization uncovers novel biology.</title>
        <authorList>
            <person name="Wiegand S."/>
            <person name="Jogler M."/>
            <person name="Boedeker C."/>
            <person name="Pinto D."/>
            <person name="Vollmers J."/>
            <person name="Rivas-Marin E."/>
            <person name="Kohn T."/>
            <person name="Peeters S.H."/>
            <person name="Heuer A."/>
            <person name="Rast P."/>
            <person name="Oberbeckmann S."/>
            <person name="Bunk B."/>
            <person name="Jeske O."/>
            <person name="Meyerdierks A."/>
            <person name="Storesund J.E."/>
            <person name="Kallscheuer N."/>
            <person name="Luecker S."/>
            <person name="Lage O.M."/>
            <person name="Pohl T."/>
            <person name="Merkel B.J."/>
            <person name="Hornburger P."/>
            <person name="Mueller R.-W."/>
            <person name="Bruemmer F."/>
            <person name="Labrenz M."/>
            <person name="Spormann A.M."/>
            <person name="Op den Camp H."/>
            <person name="Overmann J."/>
            <person name="Amann R."/>
            <person name="Jetten M.S.M."/>
            <person name="Mascher T."/>
            <person name="Medema M.H."/>
            <person name="Devos D.P."/>
            <person name="Kaster A.-K."/>
            <person name="Ovreas L."/>
            <person name="Rohde M."/>
            <person name="Galperin M.Y."/>
            <person name="Jogler C."/>
        </authorList>
    </citation>
    <scope>NUCLEOTIDE SEQUENCE [LARGE SCALE GENOMIC DNA]</scope>
    <source>
        <strain evidence="7 8">ETA_A8</strain>
    </source>
</reference>
<dbReference type="InterPro" id="IPR007630">
    <property type="entry name" value="RNA_pol_sigma70_r4"/>
</dbReference>
<dbReference type="Gene3D" id="1.10.10.10">
    <property type="entry name" value="Winged helix-like DNA-binding domain superfamily/Winged helix DNA-binding domain"/>
    <property type="match status" value="2"/>
</dbReference>
<protein>
    <submittedName>
        <fullName evidence="7">RNA polymerase sigma factor SigA</fullName>
    </submittedName>
</protein>
<keyword evidence="3" id="KW-0731">Sigma factor</keyword>
<dbReference type="Pfam" id="PF04539">
    <property type="entry name" value="Sigma70_r3"/>
    <property type="match status" value="1"/>
</dbReference>
<dbReference type="PROSITE" id="PS00716">
    <property type="entry name" value="SIGMA70_2"/>
    <property type="match status" value="1"/>
</dbReference>
<dbReference type="InterPro" id="IPR013324">
    <property type="entry name" value="RNA_pol_sigma_r3/r4-like"/>
</dbReference>
<evidence type="ECO:0000256" key="4">
    <source>
        <dbReference type="ARBA" id="ARBA00023125"/>
    </source>
</evidence>
<evidence type="ECO:0000259" key="6">
    <source>
        <dbReference type="PROSITE" id="PS00716"/>
    </source>
</evidence>
<keyword evidence="2" id="KW-0805">Transcription regulation</keyword>
<dbReference type="InterPro" id="IPR009042">
    <property type="entry name" value="RNA_pol_sigma70_r1_2"/>
</dbReference>
<dbReference type="KEGG" id="aagg:ETAA8_62910"/>
<dbReference type="InterPro" id="IPR050239">
    <property type="entry name" value="Sigma-70_RNA_pol_init_factors"/>
</dbReference>
<dbReference type="PRINTS" id="PR00046">
    <property type="entry name" value="SIGMA70FCT"/>
</dbReference>
<dbReference type="Gene3D" id="1.10.601.10">
    <property type="entry name" value="RNA Polymerase Primary Sigma Factor"/>
    <property type="match status" value="1"/>
</dbReference>
<dbReference type="SUPFAM" id="SSF88659">
    <property type="entry name" value="Sigma3 and sigma4 domains of RNA polymerase sigma factors"/>
    <property type="match status" value="2"/>
</dbReference>
<dbReference type="InterPro" id="IPR007624">
    <property type="entry name" value="RNA_pol_sigma70_r3"/>
</dbReference>
<evidence type="ECO:0000313" key="7">
    <source>
        <dbReference type="EMBL" id="QDU31138.1"/>
    </source>
</evidence>
<evidence type="ECO:0000256" key="5">
    <source>
        <dbReference type="ARBA" id="ARBA00023163"/>
    </source>
</evidence>
<dbReference type="FunFam" id="1.10.601.10:FF:000001">
    <property type="entry name" value="RNA polymerase sigma factor SigA"/>
    <property type="match status" value="1"/>
</dbReference>